<evidence type="ECO:0000256" key="1">
    <source>
        <dbReference type="ARBA" id="ARBA00004370"/>
    </source>
</evidence>
<evidence type="ECO:0000256" key="8">
    <source>
        <dbReference type="ARBA" id="ARBA00023288"/>
    </source>
</evidence>
<evidence type="ECO:0000256" key="7">
    <source>
        <dbReference type="ARBA" id="ARBA00023139"/>
    </source>
</evidence>
<evidence type="ECO:0000256" key="9">
    <source>
        <dbReference type="RuleBase" id="RU362097"/>
    </source>
</evidence>
<dbReference type="SUPFAM" id="SSF56954">
    <property type="entry name" value="Outer membrane efflux proteins (OEP)"/>
    <property type="match status" value="1"/>
</dbReference>
<sequence>MPVRSYRPLAVCLVLLSSCASVPTLPPAATARVGDAAILPRTDATAAWPGAGWWRSYADPQLDSLMTEALAGSPDVAVAAARLRQAEALADETGADGRPTLTADGNVGVTKQSYNLGIPRDFVPKGFKDTGRIALSGRIDLDLWGRNRAALAAATSEAVAARVDADQAALTLTTAVADGYAQLAMLYAERDVATAELRIRTDSGRLVAERAANGLENQGEVRLAEGDVPAARATLNQLDESIAQARNRLAYLVGATPDRGLRIARPALRTGVSARVPADAGIALLGRRPDLVARRLRAEAAASRIKVARAGFYPDVNLSALIGLQSLGLGKLIEQGSSIGSAGPAFSLPIFDGGRLRARYRNAGAVYDEAIADYDRTLLSALREVADAAAGIDAIDARIADQAAAVKAAEAAYTIAQQRYEGGLSARLSVLSAEDRLLTRRRQLVDAQARAVTLDIALVRALGGGYREGQN</sequence>
<evidence type="ECO:0000256" key="2">
    <source>
        <dbReference type="ARBA" id="ARBA00007613"/>
    </source>
</evidence>
<keyword evidence="11" id="KW-1185">Reference proteome</keyword>
<dbReference type="PANTHER" id="PTHR30203:SF20">
    <property type="entry name" value="MULTIDRUG RESISTANCE OUTER MEMBRANE PROTEIN MDTP-RELATED"/>
    <property type="match status" value="1"/>
</dbReference>
<gene>
    <name evidence="10" type="ORF">ACFSGX_04540</name>
</gene>
<dbReference type="Pfam" id="PF02321">
    <property type="entry name" value="OEP"/>
    <property type="match status" value="2"/>
</dbReference>
<dbReference type="Gene3D" id="2.20.200.10">
    <property type="entry name" value="Outer membrane efflux proteins (OEP)"/>
    <property type="match status" value="1"/>
</dbReference>
<evidence type="ECO:0000313" key="10">
    <source>
        <dbReference type="EMBL" id="MFD1950039.1"/>
    </source>
</evidence>
<keyword evidence="3 9" id="KW-1134">Transmembrane beta strand</keyword>
<protein>
    <submittedName>
        <fullName evidence="10">Efflux transporter outer membrane subunit</fullName>
    </submittedName>
</protein>
<organism evidence="10 11">
    <name type="scientific">Sphingomonas arantia</name>
    <dbReference type="NCBI Taxonomy" id="1460676"/>
    <lineage>
        <taxon>Bacteria</taxon>
        <taxon>Pseudomonadati</taxon>
        <taxon>Pseudomonadota</taxon>
        <taxon>Alphaproteobacteria</taxon>
        <taxon>Sphingomonadales</taxon>
        <taxon>Sphingomonadaceae</taxon>
        <taxon>Sphingomonas</taxon>
    </lineage>
</organism>
<name>A0ABW4TTP4_9SPHN</name>
<dbReference type="InterPro" id="IPR010131">
    <property type="entry name" value="MdtP/NodT-like"/>
</dbReference>
<proteinExistence type="inferred from homology"/>
<reference evidence="11" key="1">
    <citation type="journal article" date="2019" name="Int. J. Syst. Evol. Microbiol.">
        <title>The Global Catalogue of Microorganisms (GCM) 10K type strain sequencing project: providing services to taxonomists for standard genome sequencing and annotation.</title>
        <authorList>
            <consortium name="The Broad Institute Genomics Platform"/>
            <consortium name="The Broad Institute Genome Sequencing Center for Infectious Disease"/>
            <person name="Wu L."/>
            <person name="Ma J."/>
        </authorList>
    </citation>
    <scope>NUCLEOTIDE SEQUENCE [LARGE SCALE GENOMIC DNA]</scope>
    <source>
        <strain evidence="11">CGMCC 1.12702</strain>
    </source>
</reference>
<dbReference type="Gene3D" id="1.20.1600.10">
    <property type="entry name" value="Outer membrane efflux proteins (OEP)"/>
    <property type="match status" value="1"/>
</dbReference>
<comment type="caution">
    <text evidence="10">The sequence shown here is derived from an EMBL/GenBank/DDBJ whole genome shotgun (WGS) entry which is preliminary data.</text>
</comment>
<dbReference type="Proteomes" id="UP001597400">
    <property type="component" value="Unassembled WGS sequence"/>
</dbReference>
<dbReference type="NCBIfam" id="TIGR01845">
    <property type="entry name" value="outer_NodT"/>
    <property type="match status" value="1"/>
</dbReference>
<dbReference type="EMBL" id="JBHUGS010000001">
    <property type="protein sequence ID" value="MFD1950039.1"/>
    <property type="molecule type" value="Genomic_DNA"/>
</dbReference>
<keyword evidence="4 9" id="KW-0812">Transmembrane</keyword>
<feature type="chain" id="PRO_5044989812" evidence="9">
    <location>
        <begin position="21"/>
        <end position="471"/>
    </location>
</feature>
<accession>A0ABW4TTP4</accession>
<dbReference type="PANTHER" id="PTHR30203">
    <property type="entry name" value="OUTER MEMBRANE CATION EFFLUX PROTEIN"/>
    <property type="match status" value="1"/>
</dbReference>
<keyword evidence="5 9" id="KW-0732">Signal</keyword>
<evidence type="ECO:0000256" key="5">
    <source>
        <dbReference type="ARBA" id="ARBA00022729"/>
    </source>
</evidence>
<comment type="similarity">
    <text evidence="2 9">Belongs to the outer membrane factor (OMF) (TC 1.B.17) family.</text>
</comment>
<evidence type="ECO:0000256" key="3">
    <source>
        <dbReference type="ARBA" id="ARBA00022452"/>
    </source>
</evidence>
<evidence type="ECO:0000256" key="6">
    <source>
        <dbReference type="ARBA" id="ARBA00023136"/>
    </source>
</evidence>
<dbReference type="RefSeq" id="WP_380927803.1">
    <property type="nucleotide sequence ID" value="NZ_JBHUGS010000001.1"/>
</dbReference>
<dbReference type="PROSITE" id="PS51257">
    <property type="entry name" value="PROKAR_LIPOPROTEIN"/>
    <property type="match status" value="1"/>
</dbReference>
<evidence type="ECO:0000256" key="4">
    <source>
        <dbReference type="ARBA" id="ARBA00022692"/>
    </source>
</evidence>
<keyword evidence="8 9" id="KW-0449">Lipoprotein</keyword>
<keyword evidence="6 9" id="KW-0472">Membrane</keyword>
<keyword evidence="7 9" id="KW-0564">Palmitate</keyword>
<evidence type="ECO:0000313" key="11">
    <source>
        <dbReference type="Proteomes" id="UP001597400"/>
    </source>
</evidence>
<comment type="subcellular location">
    <subcellularLocation>
        <location evidence="9">Cell membrane</location>
        <topology evidence="9">Lipid-anchor</topology>
    </subcellularLocation>
    <subcellularLocation>
        <location evidence="1">Membrane</location>
    </subcellularLocation>
</comment>
<feature type="signal peptide" evidence="9">
    <location>
        <begin position="1"/>
        <end position="20"/>
    </location>
</feature>
<dbReference type="InterPro" id="IPR003423">
    <property type="entry name" value="OMP_efflux"/>
</dbReference>